<name>A0A969PMR7_9BACI</name>
<evidence type="ECO:0000259" key="2">
    <source>
        <dbReference type="PROSITE" id="PS51736"/>
    </source>
</evidence>
<dbReference type="PROSITE" id="PS51736">
    <property type="entry name" value="RECOMBINASES_3"/>
    <property type="match status" value="1"/>
</dbReference>
<dbReference type="PANTHER" id="PTHR30461">
    <property type="entry name" value="DNA-INVERTASE FROM LAMBDOID PROPHAGE"/>
    <property type="match status" value="1"/>
</dbReference>
<dbReference type="PANTHER" id="PTHR30461:SF26">
    <property type="entry name" value="RESOLVASE HOMOLOG YNEB"/>
    <property type="match status" value="1"/>
</dbReference>
<keyword evidence="4" id="KW-1185">Reference proteome</keyword>
<dbReference type="SUPFAM" id="SSF53041">
    <property type="entry name" value="Resolvase-like"/>
    <property type="match status" value="1"/>
</dbReference>
<feature type="domain" description="Resolvase/invertase-type recombinase catalytic" evidence="2">
    <location>
        <begin position="2"/>
        <end position="147"/>
    </location>
</feature>
<dbReference type="GO" id="GO:0000150">
    <property type="term" value="F:DNA strand exchange activity"/>
    <property type="evidence" value="ECO:0007669"/>
    <property type="project" value="InterPro"/>
</dbReference>
<gene>
    <name evidence="3" type="ORF">HCN83_01570</name>
</gene>
<dbReference type="InterPro" id="IPR006119">
    <property type="entry name" value="Resolv_N"/>
</dbReference>
<dbReference type="Proteomes" id="UP000752012">
    <property type="component" value="Unassembled WGS sequence"/>
</dbReference>
<dbReference type="CDD" id="cd00338">
    <property type="entry name" value="Ser_Recombinase"/>
    <property type="match status" value="1"/>
</dbReference>
<dbReference type="RefSeq" id="WP_168004562.1">
    <property type="nucleotide sequence ID" value="NZ_JAATHJ010000002.1"/>
</dbReference>
<proteinExistence type="inferred from homology"/>
<sequence length="222" mass="25647">MNAFIYCRVSTEKETQQSSLERQEEELTAAARDWGMNTVRIEREEASGYDVDRPGILTILEGIKETEHPCLLIQDETRLGRGNARMALLHQLNKYECTVYSIKDSGKLQVSETDSMVLEIVSLVEEYQRKLQNAKIRRGMKKAVEEGYKPHDNLERHRLGGRKKMHVPVEEIVRLRHNGMTFHEISVMLRGLGFTVSKATAHRRYKEFVNESSILENDSVNR</sequence>
<dbReference type="Gene3D" id="3.40.50.1390">
    <property type="entry name" value="Resolvase, N-terminal catalytic domain"/>
    <property type="match status" value="1"/>
</dbReference>
<comment type="similarity">
    <text evidence="1">Belongs to the site-specific recombinase resolvase family.</text>
</comment>
<dbReference type="InterPro" id="IPR050639">
    <property type="entry name" value="SSR_resolvase"/>
</dbReference>
<protein>
    <submittedName>
        <fullName evidence="3">Recombinase family protein</fullName>
    </submittedName>
</protein>
<dbReference type="SMART" id="SM00857">
    <property type="entry name" value="Resolvase"/>
    <property type="match status" value="1"/>
</dbReference>
<reference evidence="3 4" key="1">
    <citation type="submission" date="2020-03" db="EMBL/GenBank/DDBJ databases">
        <title>Assessment of the enzymatic potential of alkaline-tolerant lipase obtained from Bacillus luteus H11 (technogenic soil) for the bioremediation of saline soils contaminated with petroleum substances.</title>
        <authorList>
            <person name="Kalwasinska A."/>
        </authorList>
    </citation>
    <scope>NUCLEOTIDE SEQUENCE [LARGE SCALE GENOMIC DNA]</scope>
    <source>
        <strain evidence="3 4">H11</strain>
    </source>
</reference>
<evidence type="ECO:0000313" key="3">
    <source>
        <dbReference type="EMBL" id="NJP36270.1"/>
    </source>
</evidence>
<dbReference type="Pfam" id="PF00239">
    <property type="entry name" value="Resolvase"/>
    <property type="match status" value="1"/>
</dbReference>
<comment type="caution">
    <text evidence="3">The sequence shown here is derived from an EMBL/GenBank/DDBJ whole genome shotgun (WGS) entry which is preliminary data.</text>
</comment>
<evidence type="ECO:0000256" key="1">
    <source>
        <dbReference type="ARBA" id="ARBA00009913"/>
    </source>
</evidence>
<dbReference type="AlphaFoldDB" id="A0A969PMR7"/>
<dbReference type="InterPro" id="IPR036162">
    <property type="entry name" value="Resolvase-like_N_sf"/>
</dbReference>
<evidence type="ECO:0000313" key="4">
    <source>
        <dbReference type="Proteomes" id="UP000752012"/>
    </source>
</evidence>
<accession>A0A969PMR7</accession>
<dbReference type="GO" id="GO:0003677">
    <property type="term" value="F:DNA binding"/>
    <property type="evidence" value="ECO:0007669"/>
    <property type="project" value="InterPro"/>
</dbReference>
<organism evidence="3 4">
    <name type="scientific">Alkalicoccus luteus</name>
    <dbReference type="NCBI Taxonomy" id="1237094"/>
    <lineage>
        <taxon>Bacteria</taxon>
        <taxon>Bacillati</taxon>
        <taxon>Bacillota</taxon>
        <taxon>Bacilli</taxon>
        <taxon>Bacillales</taxon>
        <taxon>Bacillaceae</taxon>
        <taxon>Alkalicoccus</taxon>
    </lineage>
</organism>
<dbReference type="EMBL" id="JAATHJ010000002">
    <property type="protein sequence ID" value="NJP36270.1"/>
    <property type="molecule type" value="Genomic_DNA"/>
</dbReference>